<reference evidence="2 3" key="1">
    <citation type="submission" date="2018-12" db="EMBL/GenBank/DDBJ databases">
        <title>Draft genome sequence of Xylaria grammica IHI A82.</title>
        <authorList>
            <person name="Buettner E."/>
            <person name="Kellner H."/>
        </authorList>
    </citation>
    <scope>NUCLEOTIDE SEQUENCE [LARGE SCALE GENOMIC DNA]</scope>
    <source>
        <strain evidence="2 3">IHI A82</strain>
    </source>
</reference>
<feature type="region of interest" description="Disordered" evidence="1">
    <location>
        <begin position="139"/>
        <end position="178"/>
    </location>
</feature>
<proteinExistence type="predicted"/>
<feature type="region of interest" description="Disordered" evidence="1">
    <location>
        <begin position="59"/>
        <end position="90"/>
    </location>
</feature>
<sequence length="522" mass="57027">MSPPSARIGSSKRRLPSATTTEPSPKKRKLAFPTRPPPAFWDNLSEIPLTRSALRELDRRNTAASSPTTALRPCPPRRPRTRRTASEQEAARLSIQPATQYLGRCSQDELGRIRSFARRGGPDLSDIRAHHYEPTVVASASGMSSGHSSLGRRKRGSAAPTKSTLTPQTTSTKSTGPYDRAFQQHLIDHGVYPPRYKYPDARKTLAPENLEEIMQIMARPRPSLSPSRFTQGDFDKFEQADADAAKEWQVTSTVIPIIEGEVGDSKCVSGQIPFTNLGHLTDGSLVPGNPDRYYGARPEQLDRRARTELNRHIVPSTQHDLPVAPNFFLAVKGPEGSLAVAGRQACYDGALGARGIRSLQTYGDAESDADNKAYTITSTYHGGTLQVYTSHPLAPARPGASGGYATTKLNAWSMTGNASTFRQGAAAYRNARDWARQVRDEAIQKANETSAREEHSPSTPLNDPSLSLTSSQRTLTQFRVDPSTASSFGDSHSSADELALEVPSAKRTRRRGRQPANKDLML</sequence>
<comment type="caution">
    <text evidence="2">The sequence shown here is derived from an EMBL/GenBank/DDBJ whole genome shotgun (WGS) entry which is preliminary data.</text>
</comment>
<name>A0A439D2J5_9PEZI</name>
<feature type="compositionally biased region" description="Low complexity" evidence="1">
    <location>
        <begin position="139"/>
        <end position="149"/>
    </location>
</feature>
<feature type="region of interest" description="Disordered" evidence="1">
    <location>
        <begin position="1"/>
        <end position="44"/>
    </location>
</feature>
<gene>
    <name evidence="2" type="ORF">EKO27_g6590</name>
</gene>
<feature type="compositionally biased region" description="Low complexity" evidence="1">
    <location>
        <begin position="160"/>
        <end position="175"/>
    </location>
</feature>
<dbReference type="EMBL" id="RYZI01000196">
    <property type="protein sequence ID" value="RWA08507.1"/>
    <property type="molecule type" value="Genomic_DNA"/>
</dbReference>
<dbReference type="AlphaFoldDB" id="A0A439D2J5"/>
<organism evidence="2 3">
    <name type="scientific">Xylaria grammica</name>
    <dbReference type="NCBI Taxonomy" id="363999"/>
    <lineage>
        <taxon>Eukaryota</taxon>
        <taxon>Fungi</taxon>
        <taxon>Dikarya</taxon>
        <taxon>Ascomycota</taxon>
        <taxon>Pezizomycotina</taxon>
        <taxon>Sordariomycetes</taxon>
        <taxon>Xylariomycetidae</taxon>
        <taxon>Xylariales</taxon>
        <taxon>Xylariaceae</taxon>
        <taxon>Xylaria</taxon>
    </lineage>
</organism>
<accession>A0A439D2J5</accession>
<feature type="region of interest" description="Disordered" evidence="1">
    <location>
        <begin position="445"/>
        <end position="469"/>
    </location>
</feature>
<evidence type="ECO:0000256" key="1">
    <source>
        <dbReference type="SAM" id="MobiDB-lite"/>
    </source>
</evidence>
<feature type="region of interest" description="Disordered" evidence="1">
    <location>
        <begin position="481"/>
        <end position="522"/>
    </location>
</feature>
<dbReference type="STRING" id="363999.A0A439D2J5"/>
<evidence type="ECO:0000313" key="2">
    <source>
        <dbReference type="EMBL" id="RWA08507.1"/>
    </source>
</evidence>
<evidence type="ECO:0000313" key="3">
    <source>
        <dbReference type="Proteomes" id="UP000286045"/>
    </source>
</evidence>
<dbReference type="Proteomes" id="UP000286045">
    <property type="component" value="Unassembled WGS sequence"/>
</dbReference>
<protein>
    <submittedName>
        <fullName evidence="2">Uncharacterized protein</fullName>
    </submittedName>
</protein>
<keyword evidence="3" id="KW-1185">Reference proteome</keyword>
<feature type="compositionally biased region" description="Polar residues" evidence="1">
    <location>
        <begin position="483"/>
        <end position="492"/>
    </location>
</feature>